<gene>
    <name evidence="1" type="ORF">LCGC14_2249020</name>
</gene>
<evidence type="ECO:0000313" key="1">
    <source>
        <dbReference type="EMBL" id="KKL56077.1"/>
    </source>
</evidence>
<protein>
    <submittedName>
        <fullName evidence="1">Uncharacterized protein</fullName>
    </submittedName>
</protein>
<organism evidence="1">
    <name type="scientific">marine sediment metagenome</name>
    <dbReference type="NCBI Taxonomy" id="412755"/>
    <lineage>
        <taxon>unclassified sequences</taxon>
        <taxon>metagenomes</taxon>
        <taxon>ecological metagenomes</taxon>
    </lineage>
</organism>
<accession>A0A0F9FY38</accession>
<name>A0A0F9FY38_9ZZZZ</name>
<sequence>MQKVRGDALPESIRLSTPCHHYNECGCEVSSCCMDCPLPVCKLEFSQGMRTVRFTQRNLRIAHLRDEGRTVEWIAQVFGISERAIFAALSKVKKSEASSLTDRVRSDKIDVAAIAVSENGESHHGR</sequence>
<reference evidence="1" key="1">
    <citation type="journal article" date="2015" name="Nature">
        <title>Complex archaea that bridge the gap between prokaryotes and eukaryotes.</title>
        <authorList>
            <person name="Spang A."/>
            <person name="Saw J.H."/>
            <person name="Jorgensen S.L."/>
            <person name="Zaremba-Niedzwiedzka K."/>
            <person name="Martijn J."/>
            <person name="Lind A.E."/>
            <person name="van Eijk R."/>
            <person name="Schleper C."/>
            <person name="Guy L."/>
            <person name="Ettema T.J."/>
        </authorList>
    </citation>
    <scope>NUCLEOTIDE SEQUENCE</scope>
</reference>
<dbReference type="AlphaFoldDB" id="A0A0F9FY38"/>
<comment type="caution">
    <text evidence="1">The sequence shown here is derived from an EMBL/GenBank/DDBJ whole genome shotgun (WGS) entry which is preliminary data.</text>
</comment>
<proteinExistence type="predicted"/>
<dbReference type="EMBL" id="LAZR01030616">
    <property type="protein sequence ID" value="KKL56077.1"/>
    <property type="molecule type" value="Genomic_DNA"/>
</dbReference>